<dbReference type="PANTHER" id="PTHR10587">
    <property type="entry name" value="GLYCOSYL TRANSFERASE-RELATED"/>
    <property type="match status" value="1"/>
</dbReference>
<name>A0A9X3PE80_9ACTN</name>
<feature type="compositionally biased region" description="Pro residues" evidence="1">
    <location>
        <begin position="46"/>
        <end position="59"/>
    </location>
</feature>
<dbReference type="CDD" id="cd10917">
    <property type="entry name" value="CE4_NodB_like_6s_7s"/>
    <property type="match status" value="1"/>
</dbReference>
<comment type="caution">
    <text evidence="4">The sequence shown here is derived from an EMBL/GenBank/DDBJ whole genome shotgun (WGS) entry which is preliminary data.</text>
</comment>
<reference evidence="4" key="1">
    <citation type="submission" date="2022-12" db="EMBL/GenBank/DDBJ databases">
        <title>Gycomyces niveus sp.nov.,a novel actinomycete isolated from soil in Shouguan.</title>
        <authorList>
            <person name="Yang X."/>
        </authorList>
    </citation>
    <scope>NUCLEOTIDE SEQUENCE</scope>
    <source>
        <strain evidence="4">NEAU-A15</strain>
    </source>
</reference>
<feature type="signal peptide" evidence="2">
    <location>
        <begin position="1"/>
        <end position="25"/>
    </location>
</feature>
<dbReference type="EMBL" id="JAPZVP010000011">
    <property type="protein sequence ID" value="MDA1360979.1"/>
    <property type="molecule type" value="Genomic_DNA"/>
</dbReference>
<feature type="domain" description="NodB homology" evidence="3">
    <location>
        <begin position="80"/>
        <end position="257"/>
    </location>
</feature>
<dbReference type="PROSITE" id="PS51257">
    <property type="entry name" value="PROKAR_LIPOPROTEIN"/>
    <property type="match status" value="1"/>
</dbReference>
<dbReference type="AlphaFoldDB" id="A0A9X3PE80"/>
<feature type="chain" id="PRO_5040926443" evidence="2">
    <location>
        <begin position="26"/>
        <end position="257"/>
    </location>
</feature>
<evidence type="ECO:0000313" key="5">
    <source>
        <dbReference type="Proteomes" id="UP001146067"/>
    </source>
</evidence>
<dbReference type="SUPFAM" id="SSF88713">
    <property type="entry name" value="Glycoside hydrolase/deacetylase"/>
    <property type="match status" value="1"/>
</dbReference>
<dbReference type="InterPro" id="IPR050248">
    <property type="entry name" value="Polysacc_deacetylase_ArnD"/>
</dbReference>
<dbReference type="InterPro" id="IPR011330">
    <property type="entry name" value="Glyco_hydro/deAcase_b/a-brl"/>
</dbReference>
<dbReference type="PANTHER" id="PTHR10587:SF134">
    <property type="entry name" value="SECRETED PROTEIN"/>
    <property type="match status" value="1"/>
</dbReference>
<keyword evidence="2" id="KW-0732">Signal</keyword>
<dbReference type="InterPro" id="IPR002509">
    <property type="entry name" value="NODB_dom"/>
</dbReference>
<evidence type="ECO:0000259" key="3">
    <source>
        <dbReference type="PROSITE" id="PS51677"/>
    </source>
</evidence>
<accession>A0A9X3PE80</accession>
<feature type="compositionally biased region" description="Low complexity" evidence="1">
    <location>
        <begin position="31"/>
        <end position="45"/>
    </location>
</feature>
<dbReference type="RefSeq" id="WP_270110940.1">
    <property type="nucleotide sequence ID" value="NZ_JAPZVP010000011.1"/>
</dbReference>
<dbReference type="Pfam" id="PF01522">
    <property type="entry name" value="Polysacc_deac_1"/>
    <property type="match status" value="1"/>
</dbReference>
<organism evidence="4 5">
    <name type="scientific">Glycomyces luteolus</name>
    <dbReference type="NCBI Taxonomy" id="2670330"/>
    <lineage>
        <taxon>Bacteria</taxon>
        <taxon>Bacillati</taxon>
        <taxon>Actinomycetota</taxon>
        <taxon>Actinomycetes</taxon>
        <taxon>Glycomycetales</taxon>
        <taxon>Glycomycetaceae</taxon>
        <taxon>Glycomyces</taxon>
    </lineage>
</organism>
<dbReference type="GO" id="GO:0005975">
    <property type="term" value="P:carbohydrate metabolic process"/>
    <property type="evidence" value="ECO:0007669"/>
    <property type="project" value="InterPro"/>
</dbReference>
<dbReference type="Proteomes" id="UP001146067">
    <property type="component" value="Unassembled WGS sequence"/>
</dbReference>
<sequence length="257" mass="28731">MNRDSTSRRRFLLMSSLLGTGLLGAAACGSTTTAERTATDAARSPAPKPSPRNAPGRPAPEPDVKTAIDDVTFKVDTDDPVVFLTIDDGVTRHPDTADILKEHDLKATLFLTDQYVRQDPGFFRDLRDRTGSLIENHTLDHPDLTTLPLEGQQRQIGETSDRYQREFGRRPTLLRPPYGEFNDDTLRAAEDSGVRHVVHWSAVIDEGAIEYAAGDRLTSGDIVLMHFREAFREDVERFVEEAERSGLRPALLEDYLK</sequence>
<evidence type="ECO:0000256" key="2">
    <source>
        <dbReference type="SAM" id="SignalP"/>
    </source>
</evidence>
<dbReference type="InterPro" id="IPR006311">
    <property type="entry name" value="TAT_signal"/>
</dbReference>
<gene>
    <name evidence="4" type="ORF">O1R50_15215</name>
</gene>
<feature type="region of interest" description="Disordered" evidence="1">
    <location>
        <begin position="31"/>
        <end position="64"/>
    </location>
</feature>
<proteinExistence type="predicted"/>
<dbReference type="Gene3D" id="3.20.20.370">
    <property type="entry name" value="Glycoside hydrolase/deacetylase"/>
    <property type="match status" value="1"/>
</dbReference>
<keyword evidence="5" id="KW-1185">Reference proteome</keyword>
<dbReference type="PROSITE" id="PS51318">
    <property type="entry name" value="TAT"/>
    <property type="match status" value="1"/>
</dbReference>
<dbReference type="GO" id="GO:0016810">
    <property type="term" value="F:hydrolase activity, acting on carbon-nitrogen (but not peptide) bonds"/>
    <property type="evidence" value="ECO:0007669"/>
    <property type="project" value="InterPro"/>
</dbReference>
<dbReference type="PROSITE" id="PS51677">
    <property type="entry name" value="NODB"/>
    <property type="match status" value="1"/>
</dbReference>
<evidence type="ECO:0000313" key="4">
    <source>
        <dbReference type="EMBL" id="MDA1360979.1"/>
    </source>
</evidence>
<protein>
    <submittedName>
        <fullName evidence="4">Polysaccharide deacetylase family protein</fullName>
    </submittedName>
</protein>
<evidence type="ECO:0000256" key="1">
    <source>
        <dbReference type="SAM" id="MobiDB-lite"/>
    </source>
</evidence>